<feature type="transmembrane region" description="Helical" evidence="1">
    <location>
        <begin position="34"/>
        <end position="55"/>
    </location>
</feature>
<accession>A0A0A9DT29</accession>
<keyword evidence="1" id="KW-1133">Transmembrane helix</keyword>
<proteinExistence type="predicted"/>
<dbReference type="AlphaFoldDB" id="A0A0A9DT29"/>
<keyword evidence="1" id="KW-0812">Transmembrane</keyword>
<protein>
    <submittedName>
        <fullName evidence="2">Uncharacterized protein</fullName>
    </submittedName>
</protein>
<name>A0A0A9DT29_ARUDO</name>
<keyword evidence="1" id="KW-0472">Membrane</keyword>
<sequence length="82" mass="9677">MIVTRTILHLNFTNSIWSTFDLMYFICKWNTKCLYFWIAIYFYQLLSFLISGSVLNSSDNLALAKLHGQNILQRHQLTKVSQ</sequence>
<organism evidence="2">
    <name type="scientific">Arundo donax</name>
    <name type="common">Giant reed</name>
    <name type="synonym">Donax arundinaceus</name>
    <dbReference type="NCBI Taxonomy" id="35708"/>
    <lineage>
        <taxon>Eukaryota</taxon>
        <taxon>Viridiplantae</taxon>
        <taxon>Streptophyta</taxon>
        <taxon>Embryophyta</taxon>
        <taxon>Tracheophyta</taxon>
        <taxon>Spermatophyta</taxon>
        <taxon>Magnoliopsida</taxon>
        <taxon>Liliopsida</taxon>
        <taxon>Poales</taxon>
        <taxon>Poaceae</taxon>
        <taxon>PACMAD clade</taxon>
        <taxon>Arundinoideae</taxon>
        <taxon>Arundineae</taxon>
        <taxon>Arundo</taxon>
    </lineage>
</organism>
<evidence type="ECO:0000313" key="2">
    <source>
        <dbReference type="EMBL" id="JAD86927.1"/>
    </source>
</evidence>
<dbReference type="EMBL" id="GBRH01210968">
    <property type="protein sequence ID" value="JAD86927.1"/>
    <property type="molecule type" value="Transcribed_RNA"/>
</dbReference>
<reference evidence="2" key="1">
    <citation type="submission" date="2014-09" db="EMBL/GenBank/DDBJ databases">
        <authorList>
            <person name="Magalhaes I.L.F."/>
            <person name="Oliveira U."/>
            <person name="Santos F.R."/>
            <person name="Vidigal T.H.D.A."/>
            <person name="Brescovit A.D."/>
            <person name="Santos A.J."/>
        </authorList>
    </citation>
    <scope>NUCLEOTIDE SEQUENCE</scope>
    <source>
        <tissue evidence="2">Shoot tissue taken approximately 20 cm above the soil surface</tissue>
    </source>
</reference>
<evidence type="ECO:0000256" key="1">
    <source>
        <dbReference type="SAM" id="Phobius"/>
    </source>
</evidence>
<reference evidence="2" key="2">
    <citation type="journal article" date="2015" name="Data Brief">
        <title>Shoot transcriptome of the giant reed, Arundo donax.</title>
        <authorList>
            <person name="Barrero R.A."/>
            <person name="Guerrero F.D."/>
            <person name="Moolhuijzen P."/>
            <person name="Goolsby J.A."/>
            <person name="Tidwell J."/>
            <person name="Bellgard S.E."/>
            <person name="Bellgard M.I."/>
        </authorList>
    </citation>
    <scope>NUCLEOTIDE SEQUENCE</scope>
    <source>
        <tissue evidence="2">Shoot tissue taken approximately 20 cm above the soil surface</tissue>
    </source>
</reference>